<protein>
    <submittedName>
        <fullName evidence="2">CGNR zinc finger domain-containing protein</fullName>
    </submittedName>
</protein>
<proteinExistence type="predicted"/>
<dbReference type="Proteomes" id="UP001139158">
    <property type="component" value="Unassembled WGS sequence"/>
</dbReference>
<organism evidence="2 3">
    <name type="scientific">Arthrobacter caoxuetaonis</name>
    <dbReference type="NCBI Taxonomy" id="2886935"/>
    <lineage>
        <taxon>Bacteria</taxon>
        <taxon>Bacillati</taxon>
        <taxon>Actinomycetota</taxon>
        <taxon>Actinomycetes</taxon>
        <taxon>Micrococcales</taxon>
        <taxon>Micrococcaceae</taxon>
        <taxon>Arthrobacter</taxon>
    </lineage>
</organism>
<dbReference type="PANTHER" id="PTHR35525:SF3">
    <property type="entry name" value="BLL6575 PROTEIN"/>
    <property type="match status" value="1"/>
</dbReference>
<dbReference type="EMBL" id="JAJFZV010000012">
    <property type="protein sequence ID" value="MCC3298503.1"/>
    <property type="molecule type" value="Genomic_DNA"/>
</dbReference>
<dbReference type="InterPro" id="IPR023286">
    <property type="entry name" value="ABATE_dom_sf"/>
</dbReference>
<dbReference type="InterPro" id="IPR021005">
    <property type="entry name" value="Znf_CGNR"/>
</dbReference>
<evidence type="ECO:0000313" key="3">
    <source>
        <dbReference type="Proteomes" id="UP001139158"/>
    </source>
</evidence>
<comment type="caution">
    <text evidence="2">The sequence shown here is derived from an EMBL/GenBank/DDBJ whole genome shotgun (WGS) entry which is preliminary data.</text>
</comment>
<accession>A0A9X1MEB8</accession>
<dbReference type="Pfam" id="PF07336">
    <property type="entry name" value="ABATE"/>
    <property type="match status" value="1"/>
</dbReference>
<dbReference type="Pfam" id="PF11706">
    <property type="entry name" value="zf-CGNR"/>
    <property type="match status" value="1"/>
</dbReference>
<feature type="domain" description="Zinc finger CGNR" evidence="1">
    <location>
        <begin position="134"/>
        <end position="176"/>
    </location>
</feature>
<dbReference type="PANTHER" id="PTHR35525">
    <property type="entry name" value="BLL6575 PROTEIN"/>
    <property type="match status" value="1"/>
</dbReference>
<reference evidence="2" key="1">
    <citation type="submission" date="2021-10" db="EMBL/GenBank/DDBJ databases">
        <title>Novel species in genus Arthrobacter.</title>
        <authorList>
            <person name="Liu Y."/>
        </authorList>
    </citation>
    <scope>NUCLEOTIDE SEQUENCE</scope>
    <source>
        <strain evidence="2">Zg-Y453</strain>
    </source>
</reference>
<name>A0A9X1MEB8_9MICC</name>
<gene>
    <name evidence="2" type="ORF">LJ757_11900</name>
</gene>
<dbReference type="Gene3D" id="1.10.3300.10">
    <property type="entry name" value="Jann2411-like domain"/>
    <property type="match status" value="1"/>
</dbReference>
<dbReference type="InterPro" id="IPR010852">
    <property type="entry name" value="ABATE"/>
</dbReference>
<dbReference type="SUPFAM" id="SSF160904">
    <property type="entry name" value="Jann2411-like"/>
    <property type="match status" value="1"/>
</dbReference>
<sequence>MVFAYDTEVALASAAALVNTAFLDPDPLADDPGLTLFLEQERFSGSRTHTAAERQAVQRLRTDLLQLWDSSEETLAQGINRLLASSQALPQLVRHDGWGWHLHCTPPDADLADRMATEAAMALADVVRAGELERLRICAAPDCSGVLIDLSRNRSRRYCGTGNCGNRENVRAYRRRLASNLLENQQPYGLP</sequence>
<dbReference type="RefSeq" id="WP_227896446.1">
    <property type="nucleotide sequence ID" value="NZ_CP099466.1"/>
</dbReference>
<keyword evidence="3" id="KW-1185">Reference proteome</keyword>
<evidence type="ECO:0000313" key="2">
    <source>
        <dbReference type="EMBL" id="MCC3298503.1"/>
    </source>
</evidence>
<dbReference type="AlphaFoldDB" id="A0A9X1MEB8"/>
<evidence type="ECO:0000259" key="1">
    <source>
        <dbReference type="Pfam" id="PF11706"/>
    </source>
</evidence>